<dbReference type="Gene3D" id="3.40.50.1820">
    <property type="entry name" value="alpha/beta hydrolase"/>
    <property type="match status" value="1"/>
</dbReference>
<evidence type="ECO:0000256" key="8">
    <source>
        <dbReference type="PIRSR" id="PIRSR000443-1"/>
    </source>
</evidence>
<comment type="similarity">
    <text evidence="7">Belongs to the AB hydrolase superfamily. MetX family.</text>
</comment>
<dbReference type="Gene3D" id="1.10.1740.110">
    <property type="match status" value="1"/>
</dbReference>
<gene>
    <name evidence="7" type="primary">metXS</name>
    <name evidence="10" type="ORF">DFR26_0394</name>
</gene>
<evidence type="ECO:0000256" key="3">
    <source>
        <dbReference type="ARBA" id="ARBA00022605"/>
    </source>
</evidence>
<dbReference type="PANTHER" id="PTHR32268:SF11">
    <property type="entry name" value="HOMOSERINE O-ACETYLTRANSFERASE"/>
    <property type="match status" value="1"/>
</dbReference>
<dbReference type="InterPro" id="IPR008220">
    <property type="entry name" value="HAT_MetX-like"/>
</dbReference>
<accession>A0A3E0H910</accession>
<evidence type="ECO:0000313" key="10">
    <source>
        <dbReference type="EMBL" id="REH40195.1"/>
    </source>
</evidence>
<reference evidence="10 11" key="1">
    <citation type="submission" date="2018-08" db="EMBL/GenBank/DDBJ databases">
        <title>Genomic Encyclopedia of Type Strains, Phase IV (KMG-IV): sequencing the most valuable type-strain genomes for metagenomic binning, comparative biology and taxonomic classification.</title>
        <authorList>
            <person name="Goeker M."/>
        </authorList>
    </citation>
    <scope>NUCLEOTIDE SEQUENCE [LARGE SCALE GENOMIC DNA]</scope>
    <source>
        <strain evidence="10 11">DSM 26022</strain>
    </source>
</reference>
<dbReference type="GO" id="GO:0005737">
    <property type="term" value="C:cytoplasm"/>
    <property type="evidence" value="ECO:0007669"/>
    <property type="project" value="UniProtKB-SubCell"/>
</dbReference>
<organism evidence="10 11">
    <name type="scientific">Paraperlucidibaca baekdonensis</name>
    <dbReference type="NCBI Taxonomy" id="748120"/>
    <lineage>
        <taxon>Bacteria</taxon>
        <taxon>Pseudomonadati</taxon>
        <taxon>Pseudomonadota</taxon>
        <taxon>Gammaproteobacteria</taxon>
        <taxon>Moraxellales</taxon>
        <taxon>Moraxellaceae</taxon>
        <taxon>Paraperlucidibaca</taxon>
    </lineage>
</organism>
<keyword evidence="5 7" id="KW-0486">Methionine biosynthesis</keyword>
<dbReference type="FunFam" id="1.10.1740.110:FF:000001">
    <property type="entry name" value="Homoserine O-acetyltransferase"/>
    <property type="match status" value="1"/>
</dbReference>
<dbReference type="AlphaFoldDB" id="A0A3E0H910"/>
<evidence type="ECO:0000256" key="2">
    <source>
        <dbReference type="ARBA" id="ARBA00022490"/>
    </source>
</evidence>
<keyword evidence="3 7" id="KW-0028">Amino-acid biosynthesis</keyword>
<dbReference type="UniPathway" id="UPA00051">
    <property type="reaction ID" value="UER00075"/>
</dbReference>
<dbReference type="NCBIfam" id="TIGR01392">
    <property type="entry name" value="homoserO_Ac_trn"/>
    <property type="match status" value="1"/>
</dbReference>
<feature type="site" description="Important for acyl-CoA specificity" evidence="7">
    <location>
        <position position="329"/>
    </location>
</feature>
<feature type="active site" evidence="7 8">
    <location>
        <position position="360"/>
    </location>
</feature>
<dbReference type="Proteomes" id="UP000256774">
    <property type="component" value="Unassembled WGS sequence"/>
</dbReference>
<dbReference type="InterPro" id="IPR000073">
    <property type="entry name" value="AB_hydrolase_1"/>
</dbReference>
<evidence type="ECO:0000256" key="7">
    <source>
        <dbReference type="HAMAP-Rule" id="MF_00296"/>
    </source>
</evidence>
<feature type="active site" description="Nucleophile" evidence="7 8">
    <location>
        <position position="162"/>
    </location>
</feature>
<feature type="active site" evidence="7 8">
    <location>
        <position position="327"/>
    </location>
</feature>
<dbReference type="EC" id="2.3.1.46" evidence="7"/>
<evidence type="ECO:0000313" key="11">
    <source>
        <dbReference type="Proteomes" id="UP000256774"/>
    </source>
</evidence>
<feature type="domain" description="AB hydrolase-1" evidence="9">
    <location>
        <begin position="52"/>
        <end position="364"/>
    </location>
</feature>
<comment type="subunit">
    <text evidence="1 7">Homodimer.</text>
</comment>
<feature type="binding site" evidence="7">
    <location>
        <position position="232"/>
    </location>
    <ligand>
        <name>substrate</name>
    </ligand>
</feature>
<dbReference type="GO" id="GO:0009086">
    <property type="term" value="P:methionine biosynthetic process"/>
    <property type="evidence" value="ECO:0007669"/>
    <property type="project" value="UniProtKB-UniRule"/>
</dbReference>
<comment type="function">
    <text evidence="7">Transfers a succinyl group from succinyl-CoA to L-homoserine, forming succinyl-L-homoserine.</text>
</comment>
<feature type="binding site" evidence="7">
    <location>
        <position position="361"/>
    </location>
    <ligand>
        <name>substrate</name>
    </ligand>
</feature>
<comment type="pathway">
    <text evidence="7">Amino-acid biosynthesis; L-methionine biosynthesis via de novo pathway; O-succinyl-L-homoserine from L-homoserine: step 1/1.</text>
</comment>
<dbReference type="PIRSF" id="PIRSF000443">
    <property type="entry name" value="Homoser_Ac_trans"/>
    <property type="match status" value="1"/>
</dbReference>
<name>A0A3E0H910_9GAMM</name>
<dbReference type="GO" id="GO:0008899">
    <property type="term" value="F:homoserine O-succinyltransferase activity"/>
    <property type="evidence" value="ECO:0007669"/>
    <property type="project" value="UniProtKB-UniRule"/>
</dbReference>
<keyword evidence="11" id="KW-1185">Reference proteome</keyword>
<comment type="caution">
    <text evidence="10">The sequence shown here is derived from an EMBL/GenBank/DDBJ whole genome shotgun (WGS) entry which is preliminary data.</text>
</comment>
<dbReference type="EMBL" id="QUNR01000001">
    <property type="protein sequence ID" value="REH40195.1"/>
    <property type="molecule type" value="Genomic_DNA"/>
</dbReference>
<proteinExistence type="inferred from homology"/>
<evidence type="ECO:0000256" key="5">
    <source>
        <dbReference type="ARBA" id="ARBA00023167"/>
    </source>
</evidence>
<dbReference type="InterPro" id="IPR029058">
    <property type="entry name" value="AB_hydrolase_fold"/>
</dbReference>
<dbReference type="SUPFAM" id="SSF53474">
    <property type="entry name" value="alpha/beta-Hydrolases"/>
    <property type="match status" value="1"/>
</dbReference>
<protein>
    <recommendedName>
        <fullName evidence="7">Homoserine O-succinyltransferase</fullName>
        <shortName evidence="7">HST</shortName>
        <ecNumber evidence="7">2.3.1.46</ecNumber>
    </recommendedName>
    <alternativeName>
        <fullName evidence="7">Homoserine transsuccinylase</fullName>
        <shortName evidence="7">HTS</shortName>
    </alternativeName>
</protein>
<evidence type="ECO:0000256" key="4">
    <source>
        <dbReference type="ARBA" id="ARBA00022679"/>
    </source>
</evidence>
<comment type="subcellular location">
    <subcellularLocation>
        <location evidence="7">Cytoplasm</location>
    </subcellularLocation>
</comment>
<evidence type="ECO:0000259" key="9">
    <source>
        <dbReference type="Pfam" id="PF00561"/>
    </source>
</evidence>
<evidence type="ECO:0000256" key="1">
    <source>
        <dbReference type="ARBA" id="ARBA00011738"/>
    </source>
</evidence>
<dbReference type="HAMAP" id="MF_00296">
    <property type="entry name" value="MetX_acyltransf"/>
    <property type="match status" value="1"/>
</dbReference>
<keyword evidence="2 7" id="KW-0963">Cytoplasm</keyword>
<dbReference type="GO" id="GO:0009092">
    <property type="term" value="P:homoserine metabolic process"/>
    <property type="evidence" value="ECO:0007669"/>
    <property type="project" value="TreeGrafter"/>
</dbReference>
<keyword evidence="6 7" id="KW-0012">Acyltransferase</keyword>
<dbReference type="GO" id="GO:0004414">
    <property type="term" value="F:homoserine O-acetyltransferase activity"/>
    <property type="evidence" value="ECO:0007669"/>
    <property type="project" value="TreeGrafter"/>
</dbReference>
<dbReference type="NCBIfam" id="NF001209">
    <property type="entry name" value="PRK00175.1"/>
    <property type="match status" value="1"/>
</dbReference>
<keyword evidence="4 7" id="KW-0808">Transferase</keyword>
<dbReference type="Pfam" id="PF00561">
    <property type="entry name" value="Abhydrolase_1"/>
    <property type="match status" value="1"/>
</dbReference>
<comment type="catalytic activity">
    <reaction evidence="7">
        <text>L-homoserine + succinyl-CoA = O-succinyl-L-homoserine + CoA</text>
        <dbReference type="Rhea" id="RHEA:22008"/>
        <dbReference type="ChEBI" id="CHEBI:57287"/>
        <dbReference type="ChEBI" id="CHEBI:57292"/>
        <dbReference type="ChEBI" id="CHEBI:57476"/>
        <dbReference type="ChEBI" id="CHEBI:57661"/>
        <dbReference type="EC" id="2.3.1.46"/>
    </reaction>
</comment>
<sequence>MRAMNYPPKSVGLVTPQHVHVTEPLALACGRTLANYDVVYETYGTLNANASNAVLICHALSGHHHAAGFHEGEDPDQGAKPGWWDSAIGPGKVIDTNRFYVVALNNLGGCHGSTGPASINPDTGEPWGPDFPIVAVRDWVKMQARLSDYLGIEQWAAVVGGSLGGMQVLRWSIDQPQRIANAVIIASAPKLTAQNIAFNEVARQAIRRDPDFHAGRYYQHGVVPEVGLSLARMVGHITYLSDDAMRQKFGRDLRKATYQYGFDAEFQVESYLRYQGEVFSKRFDANTYLLMTRVLDYFDPARDYGHDLAKTFAKAQCRFMVMSFTTDWRFAPARSREIVDALVKAGKDVSYAEIDAPQGHDSFLLDNQRYMDLFGAFMTRIANEREAADAS</sequence>
<evidence type="ECO:0000256" key="6">
    <source>
        <dbReference type="ARBA" id="ARBA00023315"/>
    </source>
</evidence>
<dbReference type="PANTHER" id="PTHR32268">
    <property type="entry name" value="HOMOSERINE O-ACETYLTRANSFERASE"/>
    <property type="match status" value="1"/>
</dbReference>
<comment type="caution">
    <text evidence="7">Lacks conserved residue(s) required for the propagation of feature annotation.</text>
</comment>